<protein>
    <submittedName>
        <fullName evidence="1">Uncharacterized protein</fullName>
    </submittedName>
</protein>
<comment type="caution">
    <text evidence="1">The sequence shown here is derived from an EMBL/GenBank/DDBJ whole genome shotgun (WGS) entry which is preliminary data.</text>
</comment>
<dbReference type="Proteomes" id="UP001499959">
    <property type="component" value="Unassembled WGS sequence"/>
</dbReference>
<accession>A0ABP9AI08</accession>
<sequence length="92" mass="10183">MPNPVVAGDWSHFDFTLTPQAKDAFETAMQPLFEAKYTPLAFASRSAGGLDYCFLCDVQYPAAFPDGNAVKVYLYQPSDGRPYPYRIVPIGP</sequence>
<dbReference type="EMBL" id="BAABJE010000001">
    <property type="protein sequence ID" value="GAA4781478.1"/>
    <property type="molecule type" value="Genomic_DNA"/>
</dbReference>
<evidence type="ECO:0000313" key="2">
    <source>
        <dbReference type="Proteomes" id="UP001499959"/>
    </source>
</evidence>
<reference evidence="2" key="1">
    <citation type="journal article" date="2019" name="Int. J. Syst. Evol. Microbiol.">
        <title>The Global Catalogue of Microorganisms (GCM) 10K type strain sequencing project: providing services to taxonomists for standard genome sequencing and annotation.</title>
        <authorList>
            <consortium name="The Broad Institute Genomics Platform"/>
            <consortium name="The Broad Institute Genome Sequencing Center for Infectious Disease"/>
            <person name="Wu L."/>
            <person name="Ma J."/>
        </authorList>
    </citation>
    <scope>NUCLEOTIDE SEQUENCE [LARGE SCALE GENOMIC DNA]</scope>
    <source>
        <strain evidence="2">JCM 18204</strain>
    </source>
</reference>
<gene>
    <name evidence="1" type="ORF">GCM10023307_02300</name>
</gene>
<dbReference type="RefSeq" id="WP_345301437.1">
    <property type="nucleotide sequence ID" value="NZ_BAABJE010000001.1"/>
</dbReference>
<organism evidence="1 2">
    <name type="scientific">Lysobacter hankyongensis</name>
    <dbReference type="NCBI Taxonomy" id="1176535"/>
    <lineage>
        <taxon>Bacteria</taxon>
        <taxon>Pseudomonadati</taxon>
        <taxon>Pseudomonadota</taxon>
        <taxon>Gammaproteobacteria</taxon>
        <taxon>Lysobacterales</taxon>
        <taxon>Lysobacteraceae</taxon>
        <taxon>Lysobacter</taxon>
    </lineage>
</organism>
<proteinExistence type="predicted"/>
<name>A0ABP9AI08_9GAMM</name>
<evidence type="ECO:0000313" key="1">
    <source>
        <dbReference type="EMBL" id="GAA4781478.1"/>
    </source>
</evidence>
<keyword evidence="2" id="KW-1185">Reference proteome</keyword>